<organism evidence="1">
    <name type="scientific">marine sediment metagenome</name>
    <dbReference type="NCBI Taxonomy" id="412755"/>
    <lineage>
        <taxon>unclassified sequences</taxon>
        <taxon>metagenomes</taxon>
        <taxon>ecological metagenomes</taxon>
    </lineage>
</organism>
<accession>A0A0F9EXV7</accession>
<evidence type="ECO:0000313" key="1">
    <source>
        <dbReference type="EMBL" id="KKL49815.1"/>
    </source>
</evidence>
<reference evidence="1" key="1">
    <citation type="journal article" date="2015" name="Nature">
        <title>Complex archaea that bridge the gap between prokaryotes and eukaryotes.</title>
        <authorList>
            <person name="Spang A."/>
            <person name="Saw J.H."/>
            <person name="Jorgensen S.L."/>
            <person name="Zaremba-Niedzwiedzka K."/>
            <person name="Martijn J."/>
            <person name="Lind A.E."/>
            <person name="van Eijk R."/>
            <person name="Schleper C."/>
            <person name="Guy L."/>
            <person name="Ettema T.J."/>
        </authorList>
    </citation>
    <scope>NUCLEOTIDE SEQUENCE</scope>
</reference>
<sequence length="473" mass="50852">AEKEVGELTKKEVALASEKGGSKEVSKEVSHLLKRQTSNNVTKIGAEFQVNTYITDVQASSSVASLSNSQFVVTWESFGQDGSEYGVYGQLFNADGTKSGSEFLVNTYTTGPQRYPSVASLSNGNFIVTWESFGQDGDLRGVYGQIFNADGTKSGSEFQVNTYITGSQVHPSVASLGIDKFVVTWMSLGQDGDGWGIYGQIFNADGTKSGSEFQVNTYTADGQMYPSAASLSNGKFVVTWDSYYQDGDDYGVYGQVFNADGTKSGSEFLVNTYTTSNQLDPSVARLNNDEFVVTWTSDWQDGSSAGVYGQIFNADGTKNGSEFPVNTYTTSPQRYPSVASLSNDKFVVTWTSDWQDGSSVGVYGQIFNADGTKSGSEFPVNTYTGFQWFSSVANLNKGKFVVTWRSDGQDGDLYGVYGQIFEVIIPTSSTTSATTSTITSSTAEEVSGADRVNSIMLSVFAGIAQTIKGALGY</sequence>
<proteinExistence type="predicted"/>
<dbReference type="EMBL" id="LAZR01032825">
    <property type="protein sequence ID" value="KKL49815.1"/>
    <property type="molecule type" value="Genomic_DNA"/>
</dbReference>
<gene>
    <name evidence="1" type="ORF">LCGC14_2311740</name>
</gene>
<comment type="caution">
    <text evidence="1">The sequence shown here is derived from an EMBL/GenBank/DDBJ whole genome shotgun (WGS) entry which is preliminary data.</text>
</comment>
<feature type="non-terminal residue" evidence="1">
    <location>
        <position position="1"/>
    </location>
</feature>
<name>A0A0F9EXV7_9ZZZZ</name>
<dbReference type="AlphaFoldDB" id="A0A0F9EXV7"/>
<protein>
    <submittedName>
        <fullName evidence="1">Uncharacterized protein</fullName>
    </submittedName>
</protein>